<feature type="signal peptide" evidence="1">
    <location>
        <begin position="1"/>
        <end position="19"/>
    </location>
</feature>
<organism evidence="2 3">
    <name type="scientific">Amylocarpus encephaloides</name>
    <dbReference type="NCBI Taxonomy" id="45428"/>
    <lineage>
        <taxon>Eukaryota</taxon>
        <taxon>Fungi</taxon>
        <taxon>Dikarya</taxon>
        <taxon>Ascomycota</taxon>
        <taxon>Pezizomycotina</taxon>
        <taxon>Leotiomycetes</taxon>
        <taxon>Helotiales</taxon>
        <taxon>Helotiales incertae sedis</taxon>
        <taxon>Amylocarpus</taxon>
    </lineage>
</organism>
<reference evidence="2" key="1">
    <citation type="journal article" date="2021" name="IMA Fungus">
        <title>Genomic characterization of three marine fungi, including Emericellopsis atlantica sp. nov. with signatures of a generalist lifestyle and marine biomass degradation.</title>
        <authorList>
            <person name="Hagestad O.C."/>
            <person name="Hou L."/>
            <person name="Andersen J.H."/>
            <person name="Hansen E.H."/>
            <person name="Altermark B."/>
            <person name="Li C."/>
            <person name="Kuhnert E."/>
            <person name="Cox R.J."/>
            <person name="Crous P.W."/>
            <person name="Spatafora J.W."/>
            <person name="Lail K."/>
            <person name="Amirebrahimi M."/>
            <person name="Lipzen A."/>
            <person name="Pangilinan J."/>
            <person name="Andreopoulos W."/>
            <person name="Hayes R.D."/>
            <person name="Ng V."/>
            <person name="Grigoriev I.V."/>
            <person name="Jackson S.A."/>
            <person name="Sutton T.D.S."/>
            <person name="Dobson A.D.W."/>
            <person name="Rama T."/>
        </authorList>
    </citation>
    <scope>NUCLEOTIDE SEQUENCE</scope>
    <source>
        <strain evidence="2">TRa018bII</strain>
    </source>
</reference>
<dbReference type="Proteomes" id="UP000824998">
    <property type="component" value="Unassembled WGS sequence"/>
</dbReference>
<accession>A0A9P7YQ17</accession>
<evidence type="ECO:0000256" key="1">
    <source>
        <dbReference type="SAM" id="SignalP"/>
    </source>
</evidence>
<evidence type="ECO:0000313" key="3">
    <source>
        <dbReference type="Proteomes" id="UP000824998"/>
    </source>
</evidence>
<feature type="chain" id="PRO_5040131347" evidence="1">
    <location>
        <begin position="20"/>
        <end position="80"/>
    </location>
</feature>
<dbReference type="AlphaFoldDB" id="A0A9P7YQ17"/>
<keyword evidence="3" id="KW-1185">Reference proteome</keyword>
<name>A0A9P7YQ17_9HELO</name>
<dbReference type="EMBL" id="MU251382">
    <property type="protein sequence ID" value="KAG9237699.1"/>
    <property type="molecule type" value="Genomic_DNA"/>
</dbReference>
<sequence length="80" mass="8884">MKIQAIFSIVTIPCAMVHAVPIFSEREEDLSVKLIFRLGGGAKYWYESFFVDGVLYAIEEPWAGNIIDSIAFGDGPAIRC</sequence>
<comment type="caution">
    <text evidence="2">The sequence shown here is derived from an EMBL/GenBank/DDBJ whole genome shotgun (WGS) entry which is preliminary data.</text>
</comment>
<evidence type="ECO:0000313" key="2">
    <source>
        <dbReference type="EMBL" id="KAG9237699.1"/>
    </source>
</evidence>
<protein>
    <submittedName>
        <fullName evidence="2">Uncharacterized protein</fullName>
    </submittedName>
</protein>
<proteinExistence type="predicted"/>
<keyword evidence="1" id="KW-0732">Signal</keyword>
<gene>
    <name evidence="2" type="ORF">BJ875DRAFT_481114</name>
</gene>